<gene>
    <name evidence="3" type="ORF">C1SCF055_LOCUS14940</name>
</gene>
<evidence type="ECO:0000313" key="3">
    <source>
        <dbReference type="EMBL" id="CAI3987687.1"/>
    </source>
</evidence>
<feature type="region of interest" description="Disordered" evidence="1">
    <location>
        <begin position="111"/>
        <end position="138"/>
    </location>
</feature>
<dbReference type="AlphaFoldDB" id="A0A9P1CAM7"/>
<accession>A0A9P1CAM7</accession>
<dbReference type="EMBL" id="CAMXCT030001191">
    <property type="protein sequence ID" value="CAL4774999.1"/>
    <property type="molecule type" value="Genomic_DNA"/>
</dbReference>
<comment type="caution">
    <text evidence="3">The sequence shown here is derived from an EMBL/GenBank/DDBJ whole genome shotgun (WGS) entry which is preliminary data.</text>
</comment>
<proteinExistence type="predicted"/>
<evidence type="ECO:0000313" key="4">
    <source>
        <dbReference type="EMBL" id="CAL1141062.1"/>
    </source>
</evidence>
<keyword evidence="5" id="KW-1185">Reference proteome</keyword>
<protein>
    <submittedName>
        <fullName evidence="3">Uncharacterized protein</fullName>
    </submittedName>
</protein>
<feature type="transmembrane region" description="Helical" evidence="2">
    <location>
        <begin position="60"/>
        <end position="82"/>
    </location>
</feature>
<dbReference type="EMBL" id="CAMXCT020001191">
    <property type="protein sequence ID" value="CAL1141062.1"/>
    <property type="molecule type" value="Genomic_DNA"/>
</dbReference>
<feature type="transmembrane region" description="Helical" evidence="2">
    <location>
        <begin position="34"/>
        <end position="53"/>
    </location>
</feature>
<reference evidence="3" key="1">
    <citation type="submission" date="2022-10" db="EMBL/GenBank/DDBJ databases">
        <authorList>
            <person name="Chen Y."/>
            <person name="Dougan E. K."/>
            <person name="Chan C."/>
            <person name="Rhodes N."/>
            <person name="Thang M."/>
        </authorList>
    </citation>
    <scope>NUCLEOTIDE SEQUENCE</scope>
</reference>
<evidence type="ECO:0000256" key="1">
    <source>
        <dbReference type="SAM" id="MobiDB-lite"/>
    </source>
</evidence>
<name>A0A9P1CAM7_9DINO</name>
<dbReference type="Proteomes" id="UP001152797">
    <property type="component" value="Unassembled WGS sequence"/>
</dbReference>
<dbReference type="EMBL" id="CAMXCT010001191">
    <property type="protein sequence ID" value="CAI3987687.1"/>
    <property type="molecule type" value="Genomic_DNA"/>
</dbReference>
<keyword evidence="2" id="KW-0472">Membrane</keyword>
<evidence type="ECO:0000313" key="5">
    <source>
        <dbReference type="Proteomes" id="UP001152797"/>
    </source>
</evidence>
<organism evidence="3">
    <name type="scientific">Cladocopium goreaui</name>
    <dbReference type="NCBI Taxonomy" id="2562237"/>
    <lineage>
        <taxon>Eukaryota</taxon>
        <taxon>Sar</taxon>
        <taxon>Alveolata</taxon>
        <taxon>Dinophyceae</taxon>
        <taxon>Suessiales</taxon>
        <taxon>Symbiodiniaceae</taxon>
        <taxon>Cladocopium</taxon>
    </lineage>
</organism>
<sequence>MLRRSRSNHCLIGVSVCPPWSCLSQKKGALTNLAAFVTVSGAIVTHFSIPLLMDTVLHKLAGVVVQSITGFLSFTASTVSTLNFNNCETQIITFGSTTMIRKYLKTHQNLDGVHPSQRRKNEKEGYEVGKSHEKVLQK</sequence>
<feature type="compositionally biased region" description="Basic and acidic residues" evidence="1">
    <location>
        <begin position="119"/>
        <end position="138"/>
    </location>
</feature>
<evidence type="ECO:0000256" key="2">
    <source>
        <dbReference type="SAM" id="Phobius"/>
    </source>
</evidence>
<keyword evidence="2" id="KW-1133">Transmembrane helix</keyword>
<keyword evidence="2" id="KW-0812">Transmembrane</keyword>
<reference evidence="4" key="2">
    <citation type="submission" date="2024-04" db="EMBL/GenBank/DDBJ databases">
        <authorList>
            <person name="Chen Y."/>
            <person name="Shah S."/>
            <person name="Dougan E. K."/>
            <person name="Thang M."/>
            <person name="Chan C."/>
        </authorList>
    </citation>
    <scope>NUCLEOTIDE SEQUENCE [LARGE SCALE GENOMIC DNA]</scope>
</reference>